<evidence type="ECO:0000313" key="3">
    <source>
        <dbReference type="EMBL" id="CAF4868345.1"/>
    </source>
</evidence>
<feature type="region of interest" description="Disordered" evidence="1">
    <location>
        <begin position="570"/>
        <end position="611"/>
    </location>
</feature>
<organism evidence="3 4">
    <name type="scientific">Rotaria socialis</name>
    <dbReference type="NCBI Taxonomy" id="392032"/>
    <lineage>
        <taxon>Eukaryota</taxon>
        <taxon>Metazoa</taxon>
        <taxon>Spiralia</taxon>
        <taxon>Gnathifera</taxon>
        <taxon>Rotifera</taxon>
        <taxon>Eurotatoria</taxon>
        <taxon>Bdelloidea</taxon>
        <taxon>Philodinida</taxon>
        <taxon>Philodinidae</taxon>
        <taxon>Rotaria</taxon>
    </lineage>
</organism>
<evidence type="ECO:0000313" key="4">
    <source>
        <dbReference type="Proteomes" id="UP000663848"/>
    </source>
</evidence>
<dbReference type="InterPro" id="IPR049012">
    <property type="entry name" value="Mutator_transp_dom"/>
</dbReference>
<gene>
    <name evidence="3" type="ORF">QYT958_LOCUS28459</name>
</gene>
<proteinExistence type="predicted"/>
<reference evidence="3" key="1">
    <citation type="submission" date="2021-02" db="EMBL/GenBank/DDBJ databases">
        <authorList>
            <person name="Nowell W R."/>
        </authorList>
    </citation>
    <scope>NUCLEOTIDE SEQUENCE</scope>
</reference>
<dbReference type="AlphaFoldDB" id="A0A821T4Q3"/>
<name>A0A821T4Q3_9BILA</name>
<accession>A0A821T4Q3</accession>
<feature type="compositionally biased region" description="Basic and acidic residues" evidence="1">
    <location>
        <begin position="588"/>
        <end position="600"/>
    </location>
</feature>
<evidence type="ECO:0000259" key="2">
    <source>
        <dbReference type="Pfam" id="PF20700"/>
    </source>
</evidence>
<dbReference type="Pfam" id="PF20700">
    <property type="entry name" value="Mutator"/>
    <property type="match status" value="1"/>
</dbReference>
<sequence>MTRSSTSKKEKQLRLARNTSKSQKIINIVRKNTRELQNYFISNKSQSTSNEQFTYKTRTFTGPSCQKLTDFLKQKGTDYNNNIHDYYQIIHNSFLLQLMKQTVCASCKLIWNGDMSVAKREGLYCSLVFTCCCSHEIKINISKQCLNTSKRDINVRSVIGANFAGISHQGLVKLCAILNVPLPIDEDHFSDTLDYLLPTFESYKLRSMKNAVEEACKKSNGRKITASGDGTWQKRGFSSLHGVVEVLSNGPTAKVLDLGRLSKKCSICTGLLSIKYSDPKQYSEIKNKHQCEVNHVGSSGTASMEVAGIHRLFARSKMLCNVKYAHYIGDGDAKVFPKLISDPPYEDVSITKIEDVNHFSKKMLHRLQKIAESLKKNNIDGKLGIRGSGRMIKKMMINFKHYYRLAIVRNKTNLDDMVRAVWAIWKHKPSSNSEPHHEWCSPSYCGYLQALEKGEEYDHTPHSLPLKIMKAIRSAFEELAHPDTLKRVRNGGSQNANESFHSILWSLAPKNRYSTGVMIDLCVAMAVSFYNDDYQSIIPVLAELTGNTGFFTRVGMKRLDERRIYYEHKRKRKAVQKSKQNEEASDSLSDRMSVDDNRDDQLDDSYIPGAY</sequence>
<feature type="domain" description="Mutator-like transposase" evidence="2">
    <location>
        <begin position="105"/>
        <end position="445"/>
    </location>
</feature>
<comment type="caution">
    <text evidence="3">The sequence shown here is derived from an EMBL/GenBank/DDBJ whole genome shotgun (WGS) entry which is preliminary data.</text>
</comment>
<dbReference type="Proteomes" id="UP000663848">
    <property type="component" value="Unassembled WGS sequence"/>
</dbReference>
<protein>
    <recommendedName>
        <fullName evidence="2">Mutator-like transposase domain-containing protein</fullName>
    </recommendedName>
</protein>
<evidence type="ECO:0000256" key="1">
    <source>
        <dbReference type="SAM" id="MobiDB-lite"/>
    </source>
</evidence>
<dbReference type="EMBL" id="CAJOBR010007744">
    <property type="protein sequence ID" value="CAF4868345.1"/>
    <property type="molecule type" value="Genomic_DNA"/>
</dbReference>